<dbReference type="GO" id="GO:0006357">
    <property type="term" value="P:regulation of transcription by RNA polymerase II"/>
    <property type="evidence" value="ECO:0007669"/>
    <property type="project" value="TreeGrafter"/>
</dbReference>
<dbReference type="InterPro" id="IPR050701">
    <property type="entry name" value="Histone_Mod_Regulator"/>
</dbReference>
<dbReference type="PANTHER" id="PTHR13793">
    <property type="entry name" value="PHD FINGER PROTEINS"/>
    <property type="match status" value="1"/>
</dbReference>
<dbReference type="InterPro" id="IPR034732">
    <property type="entry name" value="EPHD"/>
</dbReference>
<evidence type="ECO:0000256" key="1">
    <source>
        <dbReference type="ARBA" id="ARBA00022723"/>
    </source>
</evidence>
<dbReference type="AlphaFoldDB" id="F0WUR0"/>
<dbReference type="Pfam" id="PF13832">
    <property type="entry name" value="zf-HC5HC2H_2"/>
    <property type="match status" value="1"/>
</dbReference>
<evidence type="ECO:0000313" key="5">
    <source>
        <dbReference type="EMBL" id="CCA25142.1"/>
    </source>
</evidence>
<sequence>MEIEPECTPRMTWDQRRQLADDISNLSPPDLKGAFLLLHTIISNDDLLFDEEPLIKMREIYSIPTRVSSVPPHASKQPHQFVCSIDLERLNGWVLKRLEEYVSECFIPHYVPKENCNICEGLWSSGKVIACGRDQCGTRVHEECFGALLRVEVGGPWYCPSCLLHRELMYRVCMQYGGALKPTTCGNLTFVGIEEQKWVHVLCALVIPELIMRDVPTLEPVDGFDEIENGRFRYLCCVCRKRGGASVTCEREGCNIGMHPQCAASAGLLIGSDMNPFALYCEKHLPENRVHGAKRWISDEDLVEEIISNESTSELTDDMDYTLLEGGSREQYKFVLESTAGLNVLLRTQATPPLILTKIGKRGLEPRFGAAGYKQQRLESASAVPGLAVMGMRTTTPLTFPPSAVSDTYTRVGVPKLLVGEYLVNAIIDCYIKEQAEWMRATVIQYDSIRKMHLIQFVNNSQRGWIELNAKNTLVLYVAESEVFDAPRVRLYRPLHKGVAEWRPKPRTFA</sequence>
<keyword evidence="2" id="KW-0863">Zinc-finger</keyword>
<dbReference type="EMBL" id="FR824322">
    <property type="protein sequence ID" value="CCA25142.1"/>
    <property type="molecule type" value="Genomic_DNA"/>
</dbReference>
<evidence type="ECO:0000256" key="3">
    <source>
        <dbReference type="ARBA" id="ARBA00022833"/>
    </source>
</evidence>
<dbReference type="InterPro" id="IPR011011">
    <property type="entry name" value="Znf_FYVE_PHD"/>
</dbReference>
<proteinExistence type="predicted"/>
<dbReference type="PROSITE" id="PS51805">
    <property type="entry name" value="EPHD"/>
    <property type="match status" value="1"/>
</dbReference>
<dbReference type="SMART" id="SM00249">
    <property type="entry name" value="PHD"/>
    <property type="match status" value="2"/>
</dbReference>
<accession>F0WUR0</accession>
<gene>
    <name evidence="5" type="primary">AlNc14C277G10067</name>
    <name evidence="5" type="ORF">ALNC14_112860</name>
</gene>
<dbReference type="PROSITE" id="PS01359">
    <property type="entry name" value="ZF_PHD_1"/>
    <property type="match status" value="1"/>
</dbReference>
<dbReference type="PANTHER" id="PTHR13793:SF107">
    <property type="entry name" value="BROMODOMAIN-CONTAINING PROTEIN HOMOLOG"/>
    <property type="match status" value="1"/>
</dbReference>
<dbReference type="InterPro" id="IPR019786">
    <property type="entry name" value="Zinc_finger_PHD-type_CS"/>
</dbReference>
<dbReference type="SUPFAM" id="SSF57903">
    <property type="entry name" value="FYVE/PHD zinc finger"/>
    <property type="match status" value="1"/>
</dbReference>
<dbReference type="InterPro" id="IPR019787">
    <property type="entry name" value="Znf_PHD-finger"/>
</dbReference>
<feature type="domain" description="PHD-type" evidence="4">
    <location>
        <begin position="159"/>
        <end position="285"/>
    </location>
</feature>
<dbReference type="InterPro" id="IPR013083">
    <property type="entry name" value="Znf_RING/FYVE/PHD"/>
</dbReference>
<protein>
    <submittedName>
        <fullName evidence="5">Uncharacterized protein AlNc14C277G10067</fullName>
    </submittedName>
</protein>
<reference evidence="5" key="2">
    <citation type="submission" date="2011-02" db="EMBL/GenBank/DDBJ databases">
        <authorList>
            <person name="MacLean D."/>
        </authorList>
    </citation>
    <scope>NUCLEOTIDE SEQUENCE</scope>
</reference>
<organism evidence="5">
    <name type="scientific">Albugo laibachii Nc14</name>
    <dbReference type="NCBI Taxonomy" id="890382"/>
    <lineage>
        <taxon>Eukaryota</taxon>
        <taxon>Sar</taxon>
        <taxon>Stramenopiles</taxon>
        <taxon>Oomycota</taxon>
        <taxon>Peronosporomycetes</taxon>
        <taxon>Albuginales</taxon>
        <taxon>Albuginaceae</taxon>
        <taxon>Albugo</taxon>
    </lineage>
</organism>
<keyword evidence="1" id="KW-0479">Metal-binding</keyword>
<dbReference type="Gene3D" id="3.30.40.10">
    <property type="entry name" value="Zinc/RING finger domain, C3HC4 (zinc finger)"/>
    <property type="match status" value="2"/>
</dbReference>
<reference evidence="5" key="1">
    <citation type="journal article" date="2011" name="PLoS Biol.">
        <title>Gene gain and loss during evolution of obligate parasitism in the white rust pathogen of Arabidopsis thaliana.</title>
        <authorList>
            <person name="Kemen E."/>
            <person name="Gardiner A."/>
            <person name="Schultz-Larsen T."/>
            <person name="Kemen A.C."/>
            <person name="Balmuth A.L."/>
            <person name="Robert-Seilaniantz A."/>
            <person name="Bailey K."/>
            <person name="Holub E."/>
            <person name="Studholme D.J."/>
            <person name="Maclean D."/>
            <person name="Jones J.D."/>
        </authorList>
    </citation>
    <scope>NUCLEOTIDE SEQUENCE</scope>
</reference>
<keyword evidence="3" id="KW-0862">Zinc</keyword>
<dbReference type="CDD" id="cd15571">
    <property type="entry name" value="ePHD"/>
    <property type="match status" value="1"/>
</dbReference>
<evidence type="ECO:0000256" key="2">
    <source>
        <dbReference type="ARBA" id="ARBA00022771"/>
    </source>
</evidence>
<evidence type="ECO:0000259" key="4">
    <source>
        <dbReference type="PROSITE" id="PS51805"/>
    </source>
</evidence>
<dbReference type="InterPro" id="IPR001965">
    <property type="entry name" value="Znf_PHD"/>
</dbReference>
<dbReference type="GO" id="GO:0008270">
    <property type="term" value="F:zinc ion binding"/>
    <property type="evidence" value="ECO:0007669"/>
    <property type="project" value="UniProtKB-KW"/>
</dbReference>
<name>F0WUR0_9STRA</name>
<dbReference type="HOGENOM" id="CLU_020002_0_0_1"/>
<dbReference type="Pfam" id="PF00628">
    <property type="entry name" value="PHD"/>
    <property type="match status" value="1"/>
</dbReference>